<dbReference type="PIRSF" id="PIRSF001480">
    <property type="entry name" value="Mannose-6-phosphate_isomerase"/>
    <property type="match status" value="1"/>
</dbReference>
<keyword evidence="9 12" id="KW-0413">Isomerase</keyword>
<keyword evidence="8 11" id="KW-0862">Zinc</keyword>
<evidence type="ECO:0000256" key="12">
    <source>
        <dbReference type="RuleBase" id="RU000611"/>
    </source>
</evidence>
<evidence type="ECO:0000256" key="5">
    <source>
        <dbReference type="ARBA" id="ARBA00011956"/>
    </source>
</evidence>
<dbReference type="InterPro" id="IPR046457">
    <property type="entry name" value="PMI_typeI_cat"/>
</dbReference>
<evidence type="ECO:0000259" key="16">
    <source>
        <dbReference type="Pfam" id="PF20511"/>
    </source>
</evidence>
<accession>A0A9W8AXK2</accession>
<dbReference type="GO" id="GO:0005829">
    <property type="term" value="C:cytosol"/>
    <property type="evidence" value="ECO:0007669"/>
    <property type="project" value="TreeGrafter"/>
</dbReference>
<keyword evidence="19" id="KW-1185">Reference proteome</keyword>
<organism evidence="18 19">
    <name type="scientific">Dispira parvispora</name>
    <dbReference type="NCBI Taxonomy" id="1520584"/>
    <lineage>
        <taxon>Eukaryota</taxon>
        <taxon>Fungi</taxon>
        <taxon>Fungi incertae sedis</taxon>
        <taxon>Zoopagomycota</taxon>
        <taxon>Kickxellomycotina</taxon>
        <taxon>Dimargaritomycetes</taxon>
        <taxon>Dimargaritales</taxon>
        <taxon>Dimargaritaceae</taxon>
        <taxon>Dispira</taxon>
    </lineage>
</organism>
<dbReference type="OrthoDB" id="6605218at2759"/>
<evidence type="ECO:0000313" key="18">
    <source>
        <dbReference type="EMBL" id="KAJ1967831.1"/>
    </source>
</evidence>
<proteinExistence type="inferred from homology"/>
<comment type="pathway">
    <text evidence="3 14">Nucleotide-sugar biosynthesis; GDP-alpha-D-mannose biosynthesis; alpha-D-mannose 1-phosphate from D-fructose 6-phosphate: step 1/2.</text>
</comment>
<evidence type="ECO:0000256" key="7">
    <source>
        <dbReference type="ARBA" id="ARBA00022723"/>
    </source>
</evidence>
<feature type="binding site" evidence="11">
    <location>
        <position position="113"/>
    </location>
    <ligand>
        <name>Zn(2+)</name>
        <dbReference type="ChEBI" id="CHEBI:29105"/>
    </ligand>
</feature>
<evidence type="ECO:0000256" key="6">
    <source>
        <dbReference type="ARBA" id="ARBA00018236"/>
    </source>
</evidence>
<dbReference type="InterPro" id="IPR014710">
    <property type="entry name" value="RmlC-like_jellyroll"/>
</dbReference>
<dbReference type="PROSITE" id="PS00965">
    <property type="entry name" value="PMI_I_1"/>
    <property type="match status" value="1"/>
</dbReference>
<evidence type="ECO:0000256" key="1">
    <source>
        <dbReference type="ARBA" id="ARBA00000757"/>
    </source>
</evidence>
<evidence type="ECO:0000313" key="19">
    <source>
        <dbReference type="Proteomes" id="UP001150925"/>
    </source>
</evidence>
<dbReference type="EC" id="5.3.1.8" evidence="5 12"/>
<dbReference type="InterPro" id="IPR046456">
    <property type="entry name" value="PMI_typeI_C"/>
</dbReference>
<dbReference type="InterPro" id="IPR016305">
    <property type="entry name" value="Mannose-6-P_Isomerase"/>
</dbReference>
<comment type="function">
    <text evidence="2">Involved in the synthesis of the GDP-mannose and dolichol-phosphate-mannose required for a number of critical mannosyl transfer reactions.</text>
</comment>
<dbReference type="InterPro" id="IPR046458">
    <property type="entry name" value="PMI_typeI_hel"/>
</dbReference>
<dbReference type="GO" id="GO:0004476">
    <property type="term" value="F:mannose-6-phosphate isomerase activity"/>
    <property type="evidence" value="ECO:0007669"/>
    <property type="project" value="UniProtKB-EC"/>
</dbReference>
<evidence type="ECO:0000256" key="9">
    <source>
        <dbReference type="ARBA" id="ARBA00023235"/>
    </source>
</evidence>
<feature type="active site" evidence="10">
    <location>
        <position position="298"/>
    </location>
</feature>
<dbReference type="InterPro" id="IPR018050">
    <property type="entry name" value="Pmannose_isomerase-type1_CS"/>
</dbReference>
<gene>
    <name evidence="18" type="primary">PMI1</name>
    <name evidence="18" type="ORF">IWQ62_001610</name>
</gene>
<dbReference type="PRINTS" id="PR00714">
    <property type="entry name" value="MAN6PISMRASE"/>
</dbReference>
<dbReference type="PANTHER" id="PTHR10309:SF0">
    <property type="entry name" value="MANNOSE-6-PHOSPHATE ISOMERASE"/>
    <property type="match status" value="1"/>
</dbReference>
<comment type="caution">
    <text evidence="18">The sequence shown here is derived from an EMBL/GenBank/DDBJ whole genome shotgun (WGS) entry which is preliminary data.</text>
</comment>
<evidence type="ECO:0000256" key="10">
    <source>
        <dbReference type="PIRSR" id="PIRSR001480-1"/>
    </source>
</evidence>
<feature type="binding site" evidence="11">
    <location>
        <position position="138"/>
    </location>
    <ligand>
        <name>Zn(2+)</name>
        <dbReference type="ChEBI" id="CHEBI:29105"/>
    </ligand>
</feature>
<dbReference type="CDD" id="cd07011">
    <property type="entry name" value="cupin_PMI_type_I_N"/>
    <property type="match status" value="1"/>
</dbReference>
<dbReference type="NCBIfam" id="TIGR00218">
    <property type="entry name" value="manA"/>
    <property type="match status" value="1"/>
</dbReference>
<evidence type="ECO:0000256" key="3">
    <source>
        <dbReference type="ARBA" id="ARBA00004666"/>
    </source>
</evidence>
<evidence type="ECO:0000259" key="17">
    <source>
        <dbReference type="Pfam" id="PF20512"/>
    </source>
</evidence>
<dbReference type="GO" id="GO:0005975">
    <property type="term" value="P:carbohydrate metabolic process"/>
    <property type="evidence" value="ECO:0007669"/>
    <property type="project" value="InterPro"/>
</dbReference>
<sequence length="435" mass="47367">MTSTPKVVRLSCPSQNYAWGKVGNDSLVAQLARGHGHKVDPAQPYAELWMGTHPNGPAMLCNKDHSTSLRAYLGTDDQAKTLLNSQVYVTFQGELPFLFKVLSIAKALSIQAHPDKALATTLHRQFPTIYKDPNHKPEMALALTPFEALCGFRDPAAIVAFCRTLPPLAQLLGTDVVQALEEAVSAQGGTNPAEGNLKAALRALFERLMKSSPEAVETCIRELLMLKDTAPDGTRVVLDLMARLHQQFPGDVGCLCVFVLNNVHLIPGEAIFLGANEPHAYLSGDCIECMATSDNVVRAGLTPKFKDVDVLLNMLTYEHGAVEKRIMRGEPTSDDPTAGFLVTKYDPPISEFTVLHIQAKTAGTENTMAPVAGPSLLLVTQGSGRLSINHMKSVESFELRPGFVYFIAADTSTTVERDRDSPDDLECYRAYCVVE</sequence>
<dbReference type="Gene3D" id="2.60.120.10">
    <property type="entry name" value="Jelly Rolls"/>
    <property type="match status" value="2"/>
</dbReference>
<comment type="similarity">
    <text evidence="4 13">Belongs to the mannose-6-phosphate isomerase type 1 family.</text>
</comment>
<evidence type="ECO:0000259" key="15">
    <source>
        <dbReference type="Pfam" id="PF01238"/>
    </source>
</evidence>
<dbReference type="GO" id="GO:0009298">
    <property type="term" value="P:GDP-mannose biosynthetic process"/>
    <property type="evidence" value="ECO:0007669"/>
    <property type="project" value="InterPro"/>
</dbReference>
<dbReference type="Pfam" id="PF20511">
    <property type="entry name" value="PMI_typeI_cat"/>
    <property type="match status" value="1"/>
</dbReference>
<evidence type="ECO:0000256" key="11">
    <source>
        <dbReference type="PIRSR" id="PIRSR001480-2"/>
    </source>
</evidence>
<dbReference type="EMBL" id="JANBPY010000275">
    <property type="protein sequence ID" value="KAJ1967831.1"/>
    <property type="molecule type" value="Genomic_DNA"/>
</dbReference>
<dbReference type="Gene3D" id="1.10.441.10">
    <property type="entry name" value="Phosphomannose Isomerase, domain 2"/>
    <property type="match status" value="1"/>
</dbReference>
<dbReference type="InterPro" id="IPR011051">
    <property type="entry name" value="RmlC_Cupin_sf"/>
</dbReference>
<reference evidence="18" key="1">
    <citation type="submission" date="2022-07" db="EMBL/GenBank/DDBJ databases">
        <title>Phylogenomic reconstructions and comparative analyses of Kickxellomycotina fungi.</title>
        <authorList>
            <person name="Reynolds N.K."/>
            <person name="Stajich J.E."/>
            <person name="Barry K."/>
            <person name="Grigoriev I.V."/>
            <person name="Crous P."/>
            <person name="Smith M.E."/>
        </authorList>
    </citation>
    <scope>NUCLEOTIDE SEQUENCE</scope>
    <source>
        <strain evidence="18">RSA 1196</strain>
    </source>
</reference>
<dbReference type="SUPFAM" id="SSF51182">
    <property type="entry name" value="RmlC-like cupins"/>
    <property type="match status" value="1"/>
</dbReference>
<dbReference type="GO" id="GO:0008270">
    <property type="term" value="F:zinc ion binding"/>
    <property type="evidence" value="ECO:0007669"/>
    <property type="project" value="InterPro"/>
</dbReference>
<name>A0A9W8AXK2_9FUNG</name>
<feature type="domain" description="Phosphomannose isomerase type I helical insertion" evidence="17">
    <location>
        <begin position="171"/>
        <end position="260"/>
    </location>
</feature>
<protein>
    <recommendedName>
        <fullName evidence="6 12">Mannose-6-phosphate isomerase</fullName>
        <ecNumber evidence="5 12">5.3.1.8</ecNumber>
    </recommendedName>
</protein>
<dbReference type="PROSITE" id="PS00966">
    <property type="entry name" value="PMI_I_2"/>
    <property type="match status" value="1"/>
</dbReference>
<feature type="binding site" evidence="11">
    <location>
        <position position="111"/>
    </location>
    <ligand>
        <name>Zn(2+)</name>
        <dbReference type="ChEBI" id="CHEBI:29105"/>
    </ligand>
</feature>
<feature type="domain" description="Phosphomannose isomerase type I C-terminal" evidence="15">
    <location>
        <begin position="345"/>
        <end position="390"/>
    </location>
</feature>
<dbReference type="Pfam" id="PF20512">
    <property type="entry name" value="PMI_typeI_hel"/>
    <property type="match status" value="1"/>
</dbReference>
<dbReference type="AlphaFoldDB" id="A0A9W8AXK2"/>
<comment type="catalytic activity">
    <reaction evidence="1 12">
        <text>D-mannose 6-phosphate = D-fructose 6-phosphate</text>
        <dbReference type="Rhea" id="RHEA:12356"/>
        <dbReference type="ChEBI" id="CHEBI:58735"/>
        <dbReference type="ChEBI" id="CHEBI:61527"/>
        <dbReference type="EC" id="5.3.1.8"/>
    </reaction>
</comment>
<dbReference type="Pfam" id="PF01238">
    <property type="entry name" value="PMI_typeI_C"/>
    <property type="match status" value="1"/>
</dbReference>
<feature type="domain" description="Phosphomannose isomerase type I catalytic" evidence="16">
    <location>
        <begin position="8"/>
        <end position="153"/>
    </location>
</feature>
<evidence type="ECO:0000256" key="2">
    <source>
        <dbReference type="ARBA" id="ARBA00002564"/>
    </source>
</evidence>
<evidence type="ECO:0000256" key="14">
    <source>
        <dbReference type="RuleBase" id="RU004248"/>
    </source>
</evidence>
<comment type="cofactor">
    <cofactor evidence="11 12">
        <name>Zn(2+)</name>
        <dbReference type="ChEBI" id="CHEBI:29105"/>
    </cofactor>
    <text evidence="11 12">Binds 1 zinc ion per subunit.</text>
</comment>
<keyword evidence="7 11" id="KW-0479">Metal-binding</keyword>
<evidence type="ECO:0000256" key="8">
    <source>
        <dbReference type="ARBA" id="ARBA00022833"/>
    </source>
</evidence>
<dbReference type="Proteomes" id="UP001150925">
    <property type="component" value="Unassembled WGS sequence"/>
</dbReference>
<feature type="binding site" evidence="11">
    <location>
        <position position="279"/>
    </location>
    <ligand>
        <name>Zn(2+)</name>
        <dbReference type="ChEBI" id="CHEBI:29105"/>
    </ligand>
</feature>
<evidence type="ECO:0000256" key="13">
    <source>
        <dbReference type="RuleBase" id="RU004189"/>
    </source>
</evidence>
<dbReference type="InterPro" id="IPR001250">
    <property type="entry name" value="Man6P_Isoase-1"/>
</dbReference>
<dbReference type="PANTHER" id="PTHR10309">
    <property type="entry name" value="MANNOSE-6-PHOSPHATE ISOMERASE"/>
    <property type="match status" value="1"/>
</dbReference>
<evidence type="ECO:0000256" key="4">
    <source>
        <dbReference type="ARBA" id="ARBA00010772"/>
    </source>
</evidence>